<protein>
    <submittedName>
        <fullName evidence="1">Uncharacterized protein</fullName>
    </submittedName>
</protein>
<dbReference type="InParanoid" id="K1PTE9"/>
<gene>
    <name evidence="1" type="ORF">CGI_10010938</name>
</gene>
<reference evidence="1" key="1">
    <citation type="journal article" date="2012" name="Nature">
        <title>The oyster genome reveals stress adaptation and complexity of shell formation.</title>
        <authorList>
            <person name="Zhang G."/>
            <person name="Fang X."/>
            <person name="Guo X."/>
            <person name="Li L."/>
            <person name="Luo R."/>
            <person name="Xu F."/>
            <person name="Yang P."/>
            <person name="Zhang L."/>
            <person name="Wang X."/>
            <person name="Qi H."/>
            <person name="Xiong Z."/>
            <person name="Que H."/>
            <person name="Xie Y."/>
            <person name="Holland P.W."/>
            <person name="Paps J."/>
            <person name="Zhu Y."/>
            <person name="Wu F."/>
            <person name="Chen Y."/>
            <person name="Wang J."/>
            <person name="Peng C."/>
            <person name="Meng J."/>
            <person name="Yang L."/>
            <person name="Liu J."/>
            <person name="Wen B."/>
            <person name="Zhang N."/>
            <person name="Huang Z."/>
            <person name="Zhu Q."/>
            <person name="Feng Y."/>
            <person name="Mount A."/>
            <person name="Hedgecock D."/>
            <person name="Xu Z."/>
            <person name="Liu Y."/>
            <person name="Domazet-Loso T."/>
            <person name="Du Y."/>
            <person name="Sun X."/>
            <person name="Zhang S."/>
            <person name="Liu B."/>
            <person name="Cheng P."/>
            <person name="Jiang X."/>
            <person name="Li J."/>
            <person name="Fan D."/>
            <person name="Wang W."/>
            <person name="Fu W."/>
            <person name="Wang T."/>
            <person name="Wang B."/>
            <person name="Zhang J."/>
            <person name="Peng Z."/>
            <person name="Li Y."/>
            <person name="Li N."/>
            <person name="Wang J."/>
            <person name="Chen M."/>
            <person name="He Y."/>
            <person name="Tan F."/>
            <person name="Song X."/>
            <person name="Zheng Q."/>
            <person name="Huang R."/>
            <person name="Yang H."/>
            <person name="Du X."/>
            <person name="Chen L."/>
            <person name="Yang M."/>
            <person name="Gaffney P.M."/>
            <person name="Wang S."/>
            <person name="Luo L."/>
            <person name="She Z."/>
            <person name="Ming Y."/>
            <person name="Huang W."/>
            <person name="Zhang S."/>
            <person name="Huang B."/>
            <person name="Zhang Y."/>
            <person name="Qu T."/>
            <person name="Ni P."/>
            <person name="Miao G."/>
            <person name="Wang J."/>
            <person name="Wang Q."/>
            <person name="Steinberg C.E."/>
            <person name="Wang H."/>
            <person name="Li N."/>
            <person name="Qian L."/>
            <person name="Zhang G."/>
            <person name="Li Y."/>
            <person name="Yang H."/>
            <person name="Liu X."/>
            <person name="Wang J."/>
            <person name="Yin Y."/>
            <person name="Wang J."/>
        </authorList>
    </citation>
    <scope>NUCLEOTIDE SEQUENCE [LARGE SCALE GENOMIC DNA]</scope>
    <source>
        <strain evidence="1">05x7-T-G4-1.051#20</strain>
    </source>
</reference>
<sequence>MTEIDVATRHRQVTILQCMVAKDEDEIIWTLSMNKDIMKKELGFGKYLTSYIPCICISMNEKKLFCINANIVFDLLQSTKVVIECAFVDKCSRNYATIITYFTSKSYRDGYWKDGVRTWSIQQTTFRNMQQLRFCTAHVL</sequence>
<dbReference type="AlphaFoldDB" id="K1PTE9"/>
<name>K1PTE9_MAGGI</name>
<evidence type="ECO:0000313" key="1">
    <source>
        <dbReference type="EMBL" id="EKC24953.1"/>
    </source>
</evidence>
<organism evidence="1">
    <name type="scientific">Magallana gigas</name>
    <name type="common">Pacific oyster</name>
    <name type="synonym">Crassostrea gigas</name>
    <dbReference type="NCBI Taxonomy" id="29159"/>
    <lineage>
        <taxon>Eukaryota</taxon>
        <taxon>Metazoa</taxon>
        <taxon>Spiralia</taxon>
        <taxon>Lophotrochozoa</taxon>
        <taxon>Mollusca</taxon>
        <taxon>Bivalvia</taxon>
        <taxon>Autobranchia</taxon>
        <taxon>Pteriomorphia</taxon>
        <taxon>Ostreida</taxon>
        <taxon>Ostreoidea</taxon>
        <taxon>Ostreidae</taxon>
        <taxon>Magallana</taxon>
    </lineage>
</organism>
<dbReference type="EMBL" id="JH816645">
    <property type="protein sequence ID" value="EKC24953.1"/>
    <property type="molecule type" value="Genomic_DNA"/>
</dbReference>
<proteinExistence type="predicted"/>
<accession>K1PTE9</accession>
<dbReference type="HOGENOM" id="CLU_1837020_0_0_1"/>